<dbReference type="Proteomes" id="UP000288587">
    <property type="component" value="Unassembled WGS sequence"/>
</dbReference>
<evidence type="ECO:0000313" key="6">
    <source>
        <dbReference type="Proteomes" id="UP000288587"/>
    </source>
</evidence>
<dbReference type="InterPro" id="IPR006439">
    <property type="entry name" value="HAD-SF_hydro_IA"/>
</dbReference>
<dbReference type="Pfam" id="PF13419">
    <property type="entry name" value="HAD_2"/>
    <property type="match status" value="1"/>
</dbReference>
<dbReference type="GO" id="GO:0008967">
    <property type="term" value="F:phosphoglycolate phosphatase activity"/>
    <property type="evidence" value="ECO:0007669"/>
    <property type="project" value="UniProtKB-EC"/>
</dbReference>
<dbReference type="InterPro" id="IPR023198">
    <property type="entry name" value="PGP-like_dom2"/>
</dbReference>
<dbReference type="SFLD" id="SFLDG01129">
    <property type="entry name" value="C1.5:_HAD__Beta-PGM__Phosphata"/>
    <property type="match status" value="1"/>
</dbReference>
<evidence type="ECO:0000256" key="4">
    <source>
        <dbReference type="ARBA" id="ARBA00013078"/>
    </source>
</evidence>
<keyword evidence="6" id="KW-1185">Reference proteome</keyword>
<dbReference type="GO" id="GO:0006281">
    <property type="term" value="P:DNA repair"/>
    <property type="evidence" value="ECO:0007669"/>
    <property type="project" value="TreeGrafter"/>
</dbReference>
<dbReference type="GO" id="GO:0005829">
    <property type="term" value="C:cytosol"/>
    <property type="evidence" value="ECO:0007669"/>
    <property type="project" value="TreeGrafter"/>
</dbReference>
<dbReference type="OrthoDB" id="9807630at2"/>
<dbReference type="Gene3D" id="3.40.50.1000">
    <property type="entry name" value="HAD superfamily/HAD-like"/>
    <property type="match status" value="1"/>
</dbReference>
<dbReference type="InterPro" id="IPR050155">
    <property type="entry name" value="HAD-like_hydrolase_sf"/>
</dbReference>
<dbReference type="InterPro" id="IPR041492">
    <property type="entry name" value="HAD_2"/>
</dbReference>
<comment type="pathway">
    <text evidence="2">Organic acid metabolism; glycolate biosynthesis; glycolate from 2-phosphoglycolate: step 1/1.</text>
</comment>
<keyword evidence="5" id="KW-0378">Hydrolase</keyword>
<evidence type="ECO:0000256" key="3">
    <source>
        <dbReference type="ARBA" id="ARBA00006171"/>
    </source>
</evidence>
<protein>
    <recommendedName>
        <fullName evidence="4">phosphoglycolate phosphatase</fullName>
        <ecNumber evidence="4">3.1.3.18</ecNumber>
    </recommendedName>
</protein>
<sequence length="225" mass="23881">MPPIPPTRPKALLIDLDGTLVDTLGDFVAALQATGRELGLGATDPAWVRQAIGRGGQRLVQAWLTQLGAPADRFDAAWAAYSAHYAAVNGRHAQVFEGVREAIPRLGMPLACVTNKPQANAEALLRQLGLRDAFAVVVGQQAGLRPKPHPDALLRACEALGIAPAQTWMVGDSRNDAESAEAAACGAVVLMRYGYNHGEAVHEVPALAHLDRLDELPALWRGPAD</sequence>
<dbReference type="EC" id="3.1.3.18" evidence="4"/>
<dbReference type="PANTHER" id="PTHR43434:SF1">
    <property type="entry name" value="PHOSPHOGLYCOLATE PHOSPHATASE"/>
    <property type="match status" value="1"/>
</dbReference>
<gene>
    <name evidence="5" type="ORF">EOD73_08795</name>
</gene>
<dbReference type="NCBIfam" id="TIGR01549">
    <property type="entry name" value="HAD-SF-IA-v1"/>
    <property type="match status" value="1"/>
</dbReference>
<comment type="similarity">
    <text evidence="3">Belongs to the HAD-like hydrolase superfamily. CbbY/CbbZ/Gph/YieH family.</text>
</comment>
<organism evidence="5 6">
    <name type="scientific">Inhella crocodyli</name>
    <dbReference type="NCBI Taxonomy" id="2499851"/>
    <lineage>
        <taxon>Bacteria</taxon>
        <taxon>Pseudomonadati</taxon>
        <taxon>Pseudomonadota</taxon>
        <taxon>Betaproteobacteria</taxon>
        <taxon>Burkholderiales</taxon>
        <taxon>Sphaerotilaceae</taxon>
        <taxon>Inhella</taxon>
    </lineage>
</organism>
<evidence type="ECO:0000256" key="2">
    <source>
        <dbReference type="ARBA" id="ARBA00004818"/>
    </source>
</evidence>
<dbReference type="EMBL" id="SACM01000002">
    <property type="protein sequence ID" value="RVT86486.1"/>
    <property type="molecule type" value="Genomic_DNA"/>
</dbReference>
<dbReference type="Gene3D" id="1.10.150.240">
    <property type="entry name" value="Putative phosphatase, domain 2"/>
    <property type="match status" value="1"/>
</dbReference>
<dbReference type="SFLD" id="SFLDS00003">
    <property type="entry name" value="Haloacid_Dehalogenase"/>
    <property type="match status" value="1"/>
</dbReference>
<dbReference type="PANTHER" id="PTHR43434">
    <property type="entry name" value="PHOSPHOGLYCOLATE PHOSPHATASE"/>
    <property type="match status" value="1"/>
</dbReference>
<proteinExistence type="inferred from homology"/>
<reference evidence="5 6" key="1">
    <citation type="submission" date="2019-01" db="EMBL/GenBank/DDBJ databases">
        <authorList>
            <person name="Chen W.-M."/>
        </authorList>
    </citation>
    <scope>NUCLEOTIDE SEQUENCE [LARGE SCALE GENOMIC DNA]</scope>
    <source>
        <strain evidence="5 6">CCP-18</strain>
    </source>
</reference>
<comment type="catalytic activity">
    <reaction evidence="1">
        <text>2-phosphoglycolate + H2O = glycolate + phosphate</text>
        <dbReference type="Rhea" id="RHEA:14369"/>
        <dbReference type="ChEBI" id="CHEBI:15377"/>
        <dbReference type="ChEBI" id="CHEBI:29805"/>
        <dbReference type="ChEBI" id="CHEBI:43474"/>
        <dbReference type="ChEBI" id="CHEBI:58033"/>
        <dbReference type="EC" id="3.1.3.18"/>
    </reaction>
</comment>
<dbReference type="NCBIfam" id="TIGR01509">
    <property type="entry name" value="HAD-SF-IA-v3"/>
    <property type="match status" value="1"/>
</dbReference>
<name>A0A3S2UFA3_9BURK</name>
<dbReference type="AlphaFoldDB" id="A0A3S2UFA3"/>
<dbReference type="SUPFAM" id="SSF56784">
    <property type="entry name" value="HAD-like"/>
    <property type="match status" value="1"/>
</dbReference>
<comment type="caution">
    <text evidence="5">The sequence shown here is derived from an EMBL/GenBank/DDBJ whole genome shotgun (WGS) entry which is preliminary data.</text>
</comment>
<dbReference type="InterPro" id="IPR023214">
    <property type="entry name" value="HAD_sf"/>
</dbReference>
<dbReference type="InterPro" id="IPR036412">
    <property type="entry name" value="HAD-like_sf"/>
</dbReference>
<evidence type="ECO:0000313" key="5">
    <source>
        <dbReference type="EMBL" id="RVT86486.1"/>
    </source>
</evidence>
<evidence type="ECO:0000256" key="1">
    <source>
        <dbReference type="ARBA" id="ARBA00000830"/>
    </source>
</evidence>
<accession>A0A3S2UFA3</accession>